<dbReference type="AlphaFoldDB" id="A0A6G9I9X3"/>
<evidence type="ECO:0000313" key="3">
    <source>
        <dbReference type="Proteomes" id="UP000501168"/>
    </source>
</evidence>
<evidence type="ECO:0000313" key="2">
    <source>
        <dbReference type="EMBL" id="QIQ21021.1"/>
    </source>
</evidence>
<dbReference type="InterPro" id="IPR009350">
    <property type="entry name" value="Phage_tail_T"/>
</dbReference>
<reference evidence="2 3" key="1">
    <citation type="submission" date="2020-03" db="EMBL/GenBank/DDBJ databases">
        <title>Complete genome sequence of Orbus sp. IPMB12 (BCRC 80908).</title>
        <authorList>
            <person name="Lo W.-S."/>
            <person name="Chang T.-H."/>
            <person name="Kuo C.-H."/>
        </authorList>
    </citation>
    <scope>NUCLEOTIDE SEQUENCE [LARGE SCALE GENOMIC DNA]</scope>
    <source>
        <strain evidence="2 3">IPMB12</strain>
    </source>
</reference>
<dbReference type="Pfam" id="PF06223">
    <property type="entry name" value="Phage_tail_T"/>
    <property type="match status" value="1"/>
</dbReference>
<protein>
    <submittedName>
        <fullName evidence="2">DUF4035 domain-containing protein</fullName>
    </submittedName>
</protein>
<dbReference type="RefSeq" id="WP_166915389.1">
    <property type="nucleotide sequence ID" value="NZ_CP050253.1"/>
</dbReference>
<proteinExistence type="predicted"/>
<dbReference type="Proteomes" id="UP000501168">
    <property type="component" value="Chromosome"/>
</dbReference>
<dbReference type="EMBL" id="CP050253">
    <property type="protein sequence ID" value="QIQ21021.1"/>
    <property type="molecule type" value="Genomic_DNA"/>
</dbReference>
<keyword evidence="3" id="KW-1185">Reference proteome</keyword>
<accession>A0A6G9I9X3</accession>
<feature type="domain" description="Minor tail T" evidence="1">
    <location>
        <begin position="19"/>
        <end position="85"/>
    </location>
</feature>
<dbReference type="InParanoid" id="A0A6G9I9X3"/>
<dbReference type="KEGG" id="orb:IPMB12_04600"/>
<name>A0A6G9I9X3_9GAMM</name>
<gene>
    <name evidence="2" type="ORF">IPMB12_04600</name>
</gene>
<organism evidence="2 3">
    <name type="scientific">Zophobihabitans entericus</name>
    <dbReference type="NCBI Taxonomy" id="1635327"/>
    <lineage>
        <taxon>Bacteria</taxon>
        <taxon>Pseudomonadati</taxon>
        <taxon>Pseudomonadota</taxon>
        <taxon>Gammaproteobacteria</taxon>
        <taxon>Orbales</taxon>
        <taxon>Orbaceae</taxon>
        <taxon>Zophobihabitans</taxon>
    </lineage>
</organism>
<sequence>MKLALRLGMTLEQLENTMSAREFYLWVGFDSLSPIGDERGDIHSAQIASSVYQSQGGKVSMKELILDWSSDKQLQNNGASLEGLFEKLANK</sequence>
<evidence type="ECO:0000259" key="1">
    <source>
        <dbReference type="Pfam" id="PF06223"/>
    </source>
</evidence>